<organism evidence="1 2">
    <name type="scientific">Caldimonas caldifontis</name>
    <dbReference type="NCBI Taxonomy" id="1452508"/>
    <lineage>
        <taxon>Bacteria</taxon>
        <taxon>Pseudomonadati</taxon>
        <taxon>Pseudomonadota</taxon>
        <taxon>Betaproteobacteria</taxon>
        <taxon>Burkholderiales</taxon>
        <taxon>Sphaerotilaceae</taxon>
        <taxon>Caldimonas</taxon>
    </lineage>
</organism>
<dbReference type="Proteomes" id="UP000238605">
    <property type="component" value="Unassembled WGS sequence"/>
</dbReference>
<gene>
    <name evidence="1" type="ORF">C1704_14790</name>
</gene>
<evidence type="ECO:0000313" key="2">
    <source>
        <dbReference type="Proteomes" id="UP000238605"/>
    </source>
</evidence>
<name>A0A2S5SR50_9BURK</name>
<keyword evidence="2" id="KW-1185">Reference proteome</keyword>
<sequence>MHLPLPDIVEHYEELPTEFRTTAFEVLKSFEGSKHELREALVRPLSPQTEAGVGPHDLLDLARFKALMAEAGHPVSTARMLFDRRYATTCLAQALRASNPDLRARADALFARYALNESATPH</sequence>
<protein>
    <submittedName>
        <fullName evidence="1">Uncharacterized protein</fullName>
    </submittedName>
</protein>
<dbReference type="RefSeq" id="WP_104303514.1">
    <property type="nucleotide sequence ID" value="NZ_PSNX01000015.1"/>
</dbReference>
<dbReference type="OrthoDB" id="9157000at2"/>
<comment type="caution">
    <text evidence="1">The sequence shown here is derived from an EMBL/GenBank/DDBJ whole genome shotgun (WGS) entry which is preliminary data.</text>
</comment>
<dbReference type="AlphaFoldDB" id="A0A2S5SR50"/>
<dbReference type="EMBL" id="PSNX01000015">
    <property type="protein sequence ID" value="PPE65211.1"/>
    <property type="molecule type" value="Genomic_DNA"/>
</dbReference>
<accession>A0A2S5SR50</accession>
<proteinExistence type="predicted"/>
<evidence type="ECO:0000313" key="1">
    <source>
        <dbReference type="EMBL" id="PPE65211.1"/>
    </source>
</evidence>
<reference evidence="1 2" key="1">
    <citation type="submission" date="2018-02" db="EMBL/GenBank/DDBJ databases">
        <title>Reclassifiation of [Polyangium] brachysporum DSM 7029 as Guopingzhaonella breviflexa gen. nov., sp. nov., a member of the family Comamonadaceae.</title>
        <authorList>
            <person name="Tang B."/>
        </authorList>
    </citation>
    <scope>NUCLEOTIDE SEQUENCE [LARGE SCALE GENOMIC DNA]</scope>
    <source>
        <strain evidence="1 2">BCRC 80649</strain>
    </source>
</reference>